<dbReference type="PANTHER" id="PTHR34109">
    <property type="entry name" value="BNAUNNG04460D PROTEIN-RELATED"/>
    <property type="match status" value="1"/>
</dbReference>
<name>A0A128A4M9_9ARCH</name>
<dbReference type="Gene3D" id="3.30.720.120">
    <property type="match status" value="1"/>
</dbReference>
<reference evidence="3" key="1">
    <citation type="submission" date="2015-10" db="EMBL/GenBank/DDBJ databases">
        <authorList>
            <person name="Lehtovirta-Morley L.E."/>
            <person name="Vieille C."/>
        </authorList>
    </citation>
    <scope>NUCLEOTIDE SEQUENCE [LARGE SCALE GENOMIC DNA]</scope>
</reference>
<accession>A0A128A4M9</accession>
<dbReference type="Gene3D" id="3.30.720.110">
    <property type="match status" value="1"/>
</dbReference>
<dbReference type="InterPro" id="IPR004360">
    <property type="entry name" value="Glyas_Fos-R_dOase_dom"/>
</dbReference>
<evidence type="ECO:0000259" key="1">
    <source>
        <dbReference type="PROSITE" id="PS51819"/>
    </source>
</evidence>
<sequence>MTNPIPEGYHTITPTLTVRGAADAIEFYKKAFGAQEIMRFHGPDGKTIMHAEIKIGDSRIMLNDEVPQMKALSPLSVGGASSGIFLYVNDADDVFNKAVSAGAKAIMPMMDAFWGDRCGGIDDPFGHRWTICTHKKDMTQEEIGKAADEFMKSMKGTC</sequence>
<proteinExistence type="predicted"/>
<dbReference type="CDD" id="cd07246">
    <property type="entry name" value="VOC_like"/>
    <property type="match status" value="1"/>
</dbReference>
<dbReference type="EMBL" id="LN890280">
    <property type="protein sequence ID" value="CUR52298.1"/>
    <property type="molecule type" value="Genomic_DNA"/>
</dbReference>
<dbReference type="Pfam" id="PF00903">
    <property type="entry name" value="Glyoxalase"/>
    <property type="match status" value="1"/>
</dbReference>
<evidence type="ECO:0000313" key="3">
    <source>
        <dbReference type="Proteomes" id="UP000196239"/>
    </source>
</evidence>
<keyword evidence="3" id="KW-1185">Reference proteome</keyword>
<organism evidence="2 3">
    <name type="scientific">Nitrosotalea devaniterrae</name>
    <dbReference type="NCBI Taxonomy" id="1078905"/>
    <lineage>
        <taxon>Archaea</taxon>
        <taxon>Nitrososphaerota</taxon>
        <taxon>Nitrososphaeria</taxon>
        <taxon>Nitrosotaleales</taxon>
        <taxon>Nitrosotaleaceae</taxon>
        <taxon>Nitrosotalea</taxon>
    </lineage>
</organism>
<dbReference type="InterPro" id="IPR029068">
    <property type="entry name" value="Glyas_Bleomycin-R_OHBP_Dase"/>
</dbReference>
<dbReference type="PANTHER" id="PTHR34109:SF1">
    <property type="entry name" value="VOC DOMAIN-CONTAINING PROTEIN"/>
    <property type="match status" value="1"/>
</dbReference>
<dbReference type="KEGG" id="ndv:NDEV_1533"/>
<dbReference type="InterPro" id="IPR037523">
    <property type="entry name" value="VOC_core"/>
</dbReference>
<evidence type="ECO:0000313" key="2">
    <source>
        <dbReference type="EMBL" id="CUR52298.1"/>
    </source>
</evidence>
<dbReference type="Proteomes" id="UP000196239">
    <property type="component" value="Chromosome 1"/>
</dbReference>
<gene>
    <name evidence="2" type="ORF">NDEV_1533</name>
</gene>
<protein>
    <recommendedName>
        <fullName evidence="1">VOC domain-containing protein</fullName>
    </recommendedName>
</protein>
<feature type="domain" description="VOC" evidence="1">
    <location>
        <begin position="8"/>
        <end position="134"/>
    </location>
</feature>
<dbReference type="PROSITE" id="PS51819">
    <property type="entry name" value="VOC"/>
    <property type="match status" value="1"/>
</dbReference>
<dbReference type="SUPFAM" id="SSF54593">
    <property type="entry name" value="Glyoxalase/Bleomycin resistance protein/Dihydroxybiphenyl dioxygenase"/>
    <property type="match status" value="1"/>
</dbReference>
<dbReference type="AlphaFoldDB" id="A0A128A4M9"/>